<keyword evidence="3" id="KW-1185">Reference proteome</keyword>
<feature type="region of interest" description="Disordered" evidence="1">
    <location>
        <begin position="46"/>
        <end position="72"/>
    </location>
</feature>
<dbReference type="AlphaFoldDB" id="A0A286TX08"/>
<proteinExistence type="predicted"/>
<dbReference type="Proteomes" id="UP000218542">
    <property type="component" value="Unassembled WGS sequence"/>
</dbReference>
<gene>
    <name evidence="2" type="ORF">SCALIN_C11_0016</name>
</gene>
<organism evidence="2 3">
    <name type="scientific">Candidatus Scalindua japonica</name>
    <dbReference type="NCBI Taxonomy" id="1284222"/>
    <lineage>
        <taxon>Bacteria</taxon>
        <taxon>Pseudomonadati</taxon>
        <taxon>Planctomycetota</taxon>
        <taxon>Candidatus Brocadiia</taxon>
        <taxon>Candidatus Brocadiales</taxon>
        <taxon>Candidatus Scalinduaceae</taxon>
        <taxon>Candidatus Scalindua</taxon>
    </lineage>
</organism>
<dbReference type="RefSeq" id="WP_096893753.1">
    <property type="nucleotide sequence ID" value="NZ_BAOS01000011.1"/>
</dbReference>
<reference evidence="3" key="1">
    <citation type="journal article" date="2017" name="Environ. Microbiol. Rep.">
        <title>Genetic Diversity of Marine Anaerobic Ammonium-Oxidizing Bacteria as Revealed by Genomic and Proteomic Analyses of 'Candidatus Scalindua japonica'.</title>
        <authorList>
            <person name="Oshiki M."/>
            <person name="Mizuto K."/>
            <person name="Kimura Z."/>
            <person name="Kindaichi T."/>
            <person name="Satoh H."/>
            <person name="Okabe S."/>
        </authorList>
    </citation>
    <scope>NUCLEOTIDE SEQUENCE [LARGE SCALE GENOMIC DNA]</scope>
    <source>
        <strain evidence="3">husup-a2</strain>
    </source>
</reference>
<evidence type="ECO:0000313" key="2">
    <source>
        <dbReference type="EMBL" id="GAX60405.1"/>
    </source>
</evidence>
<evidence type="ECO:0000313" key="3">
    <source>
        <dbReference type="Proteomes" id="UP000218542"/>
    </source>
</evidence>
<accession>A0A286TX08</accession>
<evidence type="ECO:0000256" key="1">
    <source>
        <dbReference type="SAM" id="MobiDB-lite"/>
    </source>
</evidence>
<protein>
    <submittedName>
        <fullName evidence="2">Uncharacterized protein</fullName>
    </submittedName>
</protein>
<comment type="caution">
    <text evidence="2">The sequence shown here is derived from an EMBL/GenBank/DDBJ whole genome shotgun (WGS) entry which is preliminary data.</text>
</comment>
<dbReference type="EMBL" id="BAOS01000011">
    <property type="protein sequence ID" value="GAX60405.1"/>
    <property type="molecule type" value="Genomic_DNA"/>
</dbReference>
<sequence length="350" mass="37079">MRSLLFLFCLFFAVIAVCSHVSYGGTHFYYDIDRFTQVGGTLGTPNTLNDEFDDGLEPPSGPGGPGTYGVHSSFSPTAENGGLLNLSSNDAWNVNGSGSRMIGATNETATPFIKPATGGRVEGKFKLTNGMNVNTGFGIQILEIPLPDNASSAESVVLGMEKMPSGNIIAIFDSKLNGLESNISSSNITNSVLGSAGITEVTLRLDVSTANVVTASIDFGSDGTFELLMQGSHTLNFFPGNDYTGNFGAWSFSDITGDFIPQTNGSFSFHISNDYPENLPVEWKFWAEIAGTKIPVINLGSGGAIKLPPSFNATFPIFFLGLLPPGITLGSRFVDPVTGQEFCVDTMITP</sequence>
<name>A0A286TX08_9BACT</name>
<dbReference type="OrthoDB" id="295166at2"/>